<reference evidence="3 4" key="1">
    <citation type="journal article" date="2018" name="Genome Biol. Evol.">
        <title>Multiple Roots of Fruiting Body Formation in Amoebozoa.</title>
        <authorList>
            <person name="Hillmann F."/>
            <person name="Forbes G."/>
            <person name="Novohradska S."/>
            <person name="Ferling I."/>
            <person name="Riege K."/>
            <person name="Groth M."/>
            <person name="Westermann M."/>
            <person name="Marz M."/>
            <person name="Spaller T."/>
            <person name="Winckler T."/>
            <person name="Schaap P."/>
            <person name="Glockner G."/>
        </authorList>
    </citation>
    <scope>NUCLEOTIDE SEQUENCE [LARGE SCALE GENOMIC DNA]</scope>
    <source>
        <strain evidence="3 4">Jena</strain>
    </source>
</reference>
<accession>A0A2P6NGF1</accession>
<dbReference type="Proteomes" id="UP000241769">
    <property type="component" value="Unassembled WGS sequence"/>
</dbReference>
<dbReference type="STRING" id="1890364.A0A2P6NGF1"/>
<dbReference type="InParanoid" id="A0A2P6NGF1"/>
<name>A0A2P6NGF1_9EUKA</name>
<evidence type="ECO:0000256" key="2">
    <source>
        <dbReference type="SAM" id="MobiDB-lite"/>
    </source>
</evidence>
<dbReference type="AlphaFoldDB" id="A0A2P6NGF1"/>
<feature type="compositionally biased region" description="Low complexity" evidence="2">
    <location>
        <begin position="1179"/>
        <end position="1203"/>
    </location>
</feature>
<evidence type="ECO:0000313" key="4">
    <source>
        <dbReference type="Proteomes" id="UP000241769"/>
    </source>
</evidence>
<keyword evidence="4" id="KW-1185">Reference proteome</keyword>
<feature type="compositionally biased region" description="Polar residues" evidence="2">
    <location>
        <begin position="670"/>
        <end position="682"/>
    </location>
</feature>
<feature type="coiled-coil region" evidence="1">
    <location>
        <begin position="981"/>
        <end position="1141"/>
    </location>
</feature>
<organism evidence="3 4">
    <name type="scientific">Planoprotostelium fungivorum</name>
    <dbReference type="NCBI Taxonomy" id="1890364"/>
    <lineage>
        <taxon>Eukaryota</taxon>
        <taxon>Amoebozoa</taxon>
        <taxon>Evosea</taxon>
        <taxon>Variosea</taxon>
        <taxon>Cavosteliida</taxon>
        <taxon>Cavosteliaceae</taxon>
        <taxon>Planoprotostelium</taxon>
    </lineage>
</organism>
<feature type="region of interest" description="Disordered" evidence="2">
    <location>
        <begin position="1167"/>
        <end position="1203"/>
    </location>
</feature>
<feature type="coiled-coil region" evidence="1">
    <location>
        <begin position="175"/>
        <end position="444"/>
    </location>
</feature>
<feature type="coiled-coil region" evidence="1">
    <location>
        <begin position="551"/>
        <end position="637"/>
    </location>
</feature>
<protein>
    <submittedName>
        <fullName evidence="3">Uncharacterized protein</fullName>
    </submittedName>
</protein>
<evidence type="ECO:0000313" key="3">
    <source>
        <dbReference type="EMBL" id="PRP83033.1"/>
    </source>
</evidence>
<evidence type="ECO:0000256" key="1">
    <source>
        <dbReference type="SAM" id="Coils"/>
    </source>
</evidence>
<feature type="coiled-coil region" evidence="1">
    <location>
        <begin position="82"/>
        <end position="130"/>
    </location>
</feature>
<keyword evidence="1" id="KW-0175">Coiled coil</keyword>
<gene>
    <name evidence="3" type="ORF">PROFUN_09888</name>
</gene>
<comment type="caution">
    <text evidence="3">The sequence shown here is derived from an EMBL/GenBank/DDBJ whole genome shotgun (WGS) entry which is preliminary data.</text>
</comment>
<proteinExistence type="predicted"/>
<feature type="region of interest" description="Disordered" evidence="2">
    <location>
        <begin position="670"/>
        <end position="690"/>
    </location>
</feature>
<dbReference type="EMBL" id="MDYQ01000091">
    <property type="protein sequence ID" value="PRP83033.1"/>
    <property type="molecule type" value="Genomic_DNA"/>
</dbReference>
<sequence>MDSRSAFRSKYYNDRVQHLCERLEDTCERLERDELIRIMGRDRTSAEFVHGAHLIPLTEKEDFVEKILQDITDCGVQLQTFQTTSQQTISNLKQQNQNLQDQLRKEERRREEAEDGLSQLRDSMQDIIRRSSIKDKVEIVTELKRLQKLNEASLSASFSSASTMRTDSRYESVKIRQLQDELDLLTRKLEESEDTYFNLKQSQTRETQDAPRFQEKISKLKEQLREKTEVEKNLVQNVERLEKDMIDLSKENQDLMEKHRQLKGMLEDGVTRQEYEEITARLLEKHEHELTELKRQQEEEAMTRSRGWDERFSRTAETFDNTKKSLNGQIETYQEQVDELRKQVLEQQSRIRSEEQNRKTLTAQLESADHRCEEMSREIDNTSGKMLSLRKQLEALETKLSSTEVELTVRTEQLEKLTAENSKFADTNSELKNKTRQLELLYQETRLMTDYLAAQHSEEAEILDKDAILKEASDTLKSLHTEASESLSRVIQAAQLRLSSNQAPLDTQKILNQLETSLLEVMRGSNLEAMGKVAALAGTFQRVHREVANKLKASEDRCSQVDSLKEELQRTREDKFKAEEEMKTAKEGNEAFEEKSLQTQTMMDKKEEEIERLQSALLDAESQASEQTADLKNLQQGVREMIGAVTEAISQSYGQSASFGDSMTSLFSQSAYSTSEIPSGSPQGDDDLDTLRPQEQFLRHMVDVQDSISAVLQRISKEREAFSIQISSSQQVENRMTEMIETVGLICGIPTNTVKESVTSASVGGDDFETKLRELREQTETSVDKKLNAASATAREKINQVESELASMQVTVERLQAERNEETEKTSQLRDKLQESRETIAELERQLSASQMSIRELEETKVKLINQLSQQLNSVASEQWNASEQVKHYQEKSSRLKQDAEEMKLELELQRQRCEELEKDLHMKEIALQQEITDSTVDIKRLKADLLKSKEETRKQLLETKRCNDMYNRSELKSKKKDEAIHFLETELTRLREDMVRAKDDRSMRNTAQDSEIEASRIEIAKQQFEIEKIQQELASQTQAASMQMSRMRDVKESAERHREAMKEKQVEILKLQEELSTLRTKNKKRKEIIRNLRAAEEEAAKNSVEVQRLSEKNRKSREQLKTFKRMMEDQNRIVEEQERRKTIYLERVATKDKEISQLNHMLEQNIRNINNDSMDAPSSAQKNFSSSMSSSSNSFRSSRSNH</sequence>
<feature type="coiled-coil region" evidence="1">
    <location>
        <begin position="791"/>
        <end position="927"/>
    </location>
</feature>